<reference evidence="1" key="2">
    <citation type="journal article" date="2022" name="New Phytol.">
        <title>Evolutionary transition to the ectomycorrhizal habit in the genomes of a hyperdiverse lineage of mushroom-forming fungi.</title>
        <authorList>
            <person name="Looney B."/>
            <person name="Miyauchi S."/>
            <person name="Morin E."/>
            <person name="Drula E."/>
            <person name="Courty P.E."/>
            <person name="Kohler A."/>
            <person name="Kuo A."/>
            <person name="LaButti K."/>
            <person name="Pangilinan J."/>
            <person name="Lipzen A."/>
            <person name="Riley R."/>
            <person name="Andreopoulos W."/>
            <person name="He G."/>
            <person name="Johnson J."/>
            <person name="Nolan M."/>
            <person name="Tritt A."/>
            <person name="Barry K.W."/>
            <person name="Grigoriev I.V."/>
            <person name="Nagy L.G."/>
            <person name="Hibbett D."/>
            <person name="Henrissat B."/>
            <person name="Matheny P.B."/>
            <person name="Labbe J."/>
            <person name="Martin F.M."/>
        </authorList>
    </citation>
    <scope>NUCLEOTIDE SEQUENCE</scope>
    <source>
        <strain evidence="1">EC-137</strain>
    </source>
</reference>
<evidence type="ECO:0000313" key="1">
    <source>
        <dbReference type="EMBL" id="KAI0030498.1"/>
    </source>
</evidence>
<keyword evidence="2" id="KW-1185">Reference proteome</keyword>
<dbReference type="Proteomes" id="UP000814128">
    <property type="component" value="Unassembled WGS sequence"/>
</dbReference>
<accession>A0ACB8QFX6</accession>
<gene>
    <name evidence="1" type="ORF">K488DRAFT_79595</name>
</gene>
<comment type="caution">
    <text evidence="1">The sequence shown here is derived from an EMBL/GenBank/DDBJ whole genome shotgun (WGS) entry which is preliminary data.</text>
</comment>
<protein>
    <submittedName>
        <fullName evidence="1">FMN-linked oxidoreductase</fullName>
    </submittedName>
</protein>
<evidence type="ECO:0000313" key="2">
    <source>
        <dbReference type="Proteomes" id="UP000814128"/>
    </source>
</evidence>
<dbReference type="EMBL" id="MU273618">
    <property type="protein sequence ID" value="KAI0030498.1"/>
    <property type="molecule type" value="Genomic_DNA"/>
</dbReference>
<name>A0ACB8QFX6_9AGAM</name>
<reference evidence="1" key="1">
    <citation type="submission" date="2021-02" db="EMBL/GenBank/DDBJ databases">
        <authorList>
            <consortium name="DOE Joint Genome Institute"/>
            <person name="Ahrendt S."/>
            <person name="Looney B.P."/>
            <person name="Miyauchi S."/>
            <person name="Morin E."/>
            <person name="Drula E."/>
            <person name="Courty P.E."/>
            <person name="Chicoki N."/>
            <person name="Fauchery L."/>
            <person name="Kohler A."/>
            <person name="Kuo A."/>
            <person name="Labutti K."/>
            <person name="Pangilinan J."/>
            <person name="Lipzen A."/>
            <person name="Riley R."/>
            <person name="Andreopoulos W."/>
            <person name="He G."/>
            <person name="Johnson J."/>
            <person name="Barry K.W."/>
            <person name="Grigoriev I.V."/>
            <person name="Nagy L."/>
            <person name="Hibbett D."/>
            <person name="Henrissat B."/>
            <person name="Matheny P.B."/>
            <person name="Labbe J."/>
            <person name="Martin F."/>
        </authorList>
    </citation>
    <scope>NUCLEOTIDE SEQUENCE</scope>
    <source>
        <strain evidence="1">EC-137</strain>
    </source>
</reference>
<sequence length="426" mass="45900">MSTKYINTPVPGASEYFPLNDPPIGSALPADAYPQNKELPPLFQPLTIRGMTIPNRIIVSPMCQYSSDNGHATTWHLVHIGGFATRGVGAIISEATAVAPEGRISPEDAGLWTDSQIAPLRRIADFVHAQGGRIGVQLAHAGRKASTLAPWLRGGANRELNAERNVAYADENGWPDEVVGPSALLFGNDFPQPKEMTVEQIKELVDKFAAATHRALAAGYDFIEIHGAHGYLIHSFLSPLSNVRADAYGGAFENRVRILLEIVDAVRGAMPETMPLFVRVSATDWAPDVPEQDPDTGVWRQWGSAQTVLLAGALASRGVDLLDVSSGGNVQAQRIPLGPAYQAPFAEAVKRAHPGLLVGAVGMINEPAVADGLLRDGKADVVLLARELMRDPNFVFTAALELGVAVKPAVQYERAWTRVWQPKKKL</sequence>
<proteinExistence type="predicted"/>
<organism evidence="1 2">
    <name type="scientific">Vararia minispora EC-137</name>
    <dbReference type="NCBI Taxonomy" id="1314806"/>
    <lineage>
        <taxon>Eukaryota</taxon>
        <taxon>Fungi</taxon>
        <taxon>Dikarya</taxon>
        <taxon>Basidiomycota</taxon>
        <taxon>Agaricomycotina</taxon>
        <taxon>Agaricomycetes</taxon>
        <taxon>Russulales</taxon>
        <taxon>Lachnocladiaceae</taxon>
        <taxon>Vararia</taxon>
    </lineage>
</organism>